<dbReference type="HOGENOM" id="CLU_980045_0_0_1"/>
<proteinExistence type="predicted"/>
<dbReference type="RefSeq" id="XP_007737712.1">
    <property type="nucleotide sequence ID" value="XM_007739522.1"/>
</dbReference>
<protein>
    <submittedName>
        <fullName evidence="2">Uncharacterized protein</fullName>
    </submittedName>
</protein>
<organism evidence="2 3">
    <name type="scientific">Capronia epimyces CBS 606.96</name>
    <dbReference type="NCBI Taxonomy" id="1182542"/>
    <lineage>
        <taxon>Eukaryota</taxon>
        <taxon>Fungi</taxon>
        <taxon>Dikarya</taxon>
        <taxon>Ascomycota</taxon>
        <taxon>Pezizomycotina</taxon>
        <taxon>Eurotiomycetes</taxon>
        <taxon>Chaetothyriomycetidae</taxon>
        <taxon>Chaetothyriales</taxon>
        <taxon>Herpotrichiellaceae</taxon>
        <taxon>Capronia</taxon>
    </lineage>
</organism>
<evidence type="ECO:0000256" key="1">
    <source>
        <dbReference type="SAM" id="SignalP"/>
    </source>
</evidence>
<sequence length="284" mass="29783">MLFTKPALALGSAPLVLLVSAQEPVDAVHHPLIPALSKVPAVTTNLMPRSLDKRCSGSCEECFGTGYILCPDSSLYCYLPGDSYYGLDSCPGSSDSSASAGATSAASATVPAASATSISGIDDICSQTVTTVTTRTTLTTTHAPTMAAAALTRRGLHARTSTAPEVSPVGQILAITLVKGMSVVKMDIIAKVATLAQAMWANAVLLAQQIPRAPVLAAVEAEAEAQHHHLHLPRLPRPLHLVAVTVVEDWYLPSRLPRLAMGWLALLVPLAMRAPWGAAKPKLW</sequence>
<evidence type="ECO:0000313" key="2">
    <source>
        <dbReference type="EMBL" id="EXJ78267.1"/>
    </source>
</evidence>
<name>W9XCQ0_9EURO</name>
<feature type="signal peptide" evidence="1">
    <location>
        <begin position="1"/>
        <end position="21"/>
    </location>
</feature>
<reference evidence="2 3" key="1">
    <citation type="submission" date="2013-03" db="EMBL/GenBank/DDBJ databases">
        <title>The Genome Sequence of Capronia epimyces CBS 606.96.</title>
        <authorList>
            <consortium name="The Broad Institute Genomics Platform"/>
            <person name="Cuomo C."/>
            <person name="de Hoog S."/>
            <person name="Gorbushina A."/>
            <person name="Walker B."/>
            <person name="Young S.K."/>
            <person name="Zeng Q."/>
            <person name="Gargeya S."/>
            <person name="Fitzgerald M."/>
            <person name="Haas B."/>
            <person name="Abouelleil A."/>
            <person name="Allen A.W."/>
            <person name="Alvarado L."/>
            <person name="Arachchi H.M."/>
            <person name="Berlin A.M."/>
            <person name="Chapman S.B."/>
            <person name="Gainer-Dewar J."/>
            <person name="Goldberg J."/>
            <person name="Griggs A."/>
            <person name="Gujja S."/>
            <person name="Hansen M."/>
            <person name="Howarth C."/>
            <person name="Imamovic A."/>
            <person name="Ireland A."/>
            <person name="Larimer J."/>
            <person name="McCowan C."/>
            <person name="Murphy C."/>
            <person name="Pearson M."/>
            <person name="Poon T.W."/>
            <person name="Priest M."/>
            <person name="Roberts A."/>
            <person name="Saif S."/>
            <person name="Shea T."/>
            <person name="Sisk P."/>
            <person name="Sykes S."/>
            <person name="Wortman J."/>
            <person name="Nusbaum C."/>
            <person name="Birren B."/>
        </authorList>
    </citation>
    <scope>NUCLEOTIDE SEQUENCE [LARGE SCALE GENOMIC DNA]</scope>
    <source>
        <strain evidence="2 3">CBS 606.96</strain>
    </source>
</reference>
<comment type="caution">
    <text evidence="2">The sequence shown here is derived from an EMBL/GenBank/DDBJ whole genome shotgun (WGS) entry which is preliminary data.</text>
</comment>
<keyword evidence="3" id="KW-1185">Reference proteome</keyword>
<gene>
    <name evidence="2" type="ORF">A1O3_09428</name>
</gene>
<dbReference type="GeneID" id="19173512"/>
<evidence type="ECO:0000313" key="3">
    <source>
        <dbReference type="Proteomes" id="UP000019478"/>
    </source>
</evidence>
<dbReference type="Proteomes" id="UP000019478">
    <property type="component" value="Unassembled WGS sequence"/>
</dbReference>
<dbReference type="EMBL" id="AMGY01000009">
    <property type="protein sequence ID" value="EXJ78267.1"/>
    <property type="molecule type" value="Genomic_DNA"/>
</dbReference>
<feature type="chain" id="PRO_5004934674" evidence="1">
    <location>
        <begin position="22"/>
        <end position="284"/>
    </location>
</feature>
<dbReference type="AlphaFoldDB" id="W9XCQ0"/>
<keyword evidence="1" id="KW-0732">Signal</keyword>
<dbReference type="OrthoDB" id="5409186at2759"/>
<accession>W9XCQ0</accession>